<accession>A0A8X6USF5</accession>
<dbReference type="EMBL" id="BMAW01041161">
    <property type="protein sequence ID" value="GFU62585.1"/>
    <property type="molecule type" value="Genomic_DNA"/>
</dbReference>
<proteinExistence type="predicted"/>
<gene>
    <name evidence="2" type="ORF">NPIL_648491</name>
</gene>
<feature type="non-terminal residue" evidence="2">
    <location>
        <position position="1"/>
    </location>
</feature>
<comment type="caution">
    <text evidence="2">The sequence shown here is derived from an EMBL/GenBank/DDBJ whole genome shotgun (WGS) entry which is preliminary data.</text>
</comment>
<evidence type="ECO:0000313" key="3">
    <source>
        <dbReference type="Proteomes" id="UP000887013"/>
    </source>
</evidence>
<sequence length="105" mass="11607">STTQDSRWEKQPNSAGGNSVSEWRQAAEATGKQQRSKEPAESEKHSEPDQTGGREKRSGPDQIRQQQHQTKADEARQHKQESQHRNGSDQARRGSIGKTVSTGSA</sequence>
<name>A0A8X6USF5_NEPPI</name>
<keyword evidence="3" id="KW-1185">Reference proteome</keyword>
<dbReference type="Proteomes" id="UP000887013">
    <property type="component" value="Unassembled WGS sequence"/>
</dbReference>
<reference evidence="2" key="1">
    <citation type="submission" date="2020-08" db="EMBL/GenBank/DDBJ databases">
        <title>Multicomponent nature underlies the extraordinary mechanical properties of spider dragline silk.</title>
        <authorList>
            <person name="Kono N."/>
            <person name="Nakamura H."/>
            <person name="Mori M."/>
            <person name="Yoshida Y."/>
            <person name="Ohtoshi R."/>
            <person name="Malay A.D."/>
            <person name="Moran D.A.P."/>
            <person name="Tomita M."/>
            <person name="Numata K."/>
            <person name="Arakawa K."/>
        </authorList>
    </citation>
    <scope>NUCLEOTIDE SEQUENCE</scope>
</reference>
<dbReference type="AlphaFoldDB" id="A0A8X6USF5"/>
<feature type="compositionally biased region" description="Basic and acidic residues" evidence="1">
    <location>
        <begin position="70"/>
        <end position="92"/>
    </location>
</feature>
<feature type="compositionally biased region" description="Basic and acidic residues" evidence="1">
    <location>
        <begin position="35"/>
        <end position="59"/>
    </location>
</feature>
<feature type="compositionally biased region" description="Basic and acidic residues" evidence="1">
    <location>
        <begin position="1"/>
        <end position="10"/>
    </location>
</feature>
<organism evidence="2 3">
    <name type="scientific">Nephila pilipes</name>
    <name type="common">Giant wood spider</name>
    <name type="synonym">Nephila maculata</name>
    <dbReference type="NCBI Taxonomy" id="299642"/>
    <lineage>
        <taxon>Eukaryota</taxon>
        <taxon>Metazoa</taxon>
        <taxon>Ecdysozoa</taxon>
        <taxon>Arthropoda</taxon>
        <taxon>Chelicerata</taxon>
        <taxon>Arachnida</taxon>
        <taxon>Araneae</taxon>
        <taxon>Araneomorphae</taxon>
        <taxon>Entelegynae</taxon>
        <taxon>Araneoidea</taxon>
        <taxon>Nephilidae</taxon>
        <taxon>Nephila</taxon>
    </lineage>
</organism>
<evidence type="ECO:0000313" key="2">
    <source>
        <dbReference type="EMBL" id="GFU62585.1"/>
    </source>
</evidence>
<evidence type="ECO:0000256" key="1">
    <source>
        <dbReference type="SAM" id="MobiDB-lite"/>
    </source>
</evidence>
<feature type="region of interest" description="Disordered" evidence="1">
    <location>
        <begin position="1"/>
        <end position="105"/>
    </location>
</feature>
<feature type="compositionally biased region" description="Polar residues" evidence="1">
    <location>
        <begin position="11"/>
        <end position="22"/>
    </location>
</feature>
<protein>
    <submittedName>
        <fullName evidence="2">Uncharacterized protein</fullName>
    </submittedName>
</protein>